<name>A0A9R1UJF4_LACSA</name>
<organism evidence="2 3">
    <name type="scientific">Lactuca sativa</name>
    <name type="common">Garden lettuce</name>
    <dbReference type="NCBI Taxonomy" id="4236"/>
    <lineage>
        <taxon>Eukaryota</taxon>
        <taxon>Viridiplantae</taxon>
        <taxon>Streptophyta</taxon>
        <taxon>Embryophyta</taxon>
        <taxon>Tracheophyta</taxon>
        <taxon>Spermatophyta</taxon>
        <taxon>Magnoliopsida</taxon>
        <taxon>eudicotyledons</taxon>
        <taxon>Gunneridae</taxon>
        <taxon>Pentapetalae</taxon>
        <taxon>asterids</taxon>
        <taxon>campanulids</taxon>
        <taxon>Asterales</taxon>
        <taxon>Asteraceae</taxon>
        <taxon>Cichorioideae</taxon>
        <taxon>Cichorieae</taxon>
        <taxon>Lactucinae</taxon>
        <taxon>Lactuca</taxon>
    </lineage>
</organism>
<feature type="region of interest" description="Disordered" evidence="1">
    <location>
        <begin position="53"/>
        <end position="78"/>
    </location>
</feature>
<feature type="compositionally biased region" description="Basic residues" evidence="1">
    <location>
        <begin position="55"/>
        <end position="66"/>
    </location>
</feature>
<gene>
    <name evidence="2" type="ORF">LSAT_V11C900467110</name>
</gene>
<evidence type="ECO:0000313" key="3">
    <source>
        <dbReference type="Proteomes" id="UP000235145"/>
    </source>
</evidence>
<evidence type="ECO:0000256" key="1">
    <source>
        <dbReference type="SAM" id="MobiDB-lite"/>
    </source>
</evidence>
<accession>A0A9R1UJF4</accession>
<keyword evidence="3" id="KW-1185">Reference proteome</keyword>
<dbReference type="AlphaFoldDB" id="A0A9R1UJF4"/>
<protein>
    <submittedName>
        <fullName evidence="2">Uncharacterized protein</fullName>
    </submittedName>
</protein>
<dbReference type="EMBL" id="NBSK02000009">
    <property type="protein sequence ID" value="KAJ0188202.1"/>
    <property type="molecule type" value="Genomic_DNA"/>
</dbReference>
<dbReference type="Proteomes" id="UP000235145">
    <property type="component" value="Unassembled WGS sequence"/>
</dbReference>
<evidence type="ECO:0000313" key="2">
    <source>
        <dbReference type="EMBL" id="KAJ0188202.1"/>
    </source>
</evidence>
<sequence length="102" mass="11059">MGARVSLYSSLEVLGTKEAKLERLNRVQTSGLGFLPKQGLLVGSGDRLAESKAWTPRRKCKKKKKASKEDCLTSGENKSTRRNATFGINALSIGGYTPSQTV</sequence>
<comment type="caution">
    <text evidence="2">The sequence shown here is derived from an EMBL/GenBank/DDBJ whole genome shotgun (WGS) entry which is preliminary data.</text>
</comment>
<proteinExistence type="predicted"/>
<reference evidence="2 3" key="1">
    <citation type="journal article" date="2017" name="Nat. Commun.">
        <title>Genome assembly with in vitro proximity ligation data and whole-genome triplication in lettuce.</title>
        <authorList>
            <person name="Reyes-Chin-Wo S."/>
            <person name="Wang Z."/>
            <person name="Yang X."/>
            <person name="Kozik A."/>
            <person name="Arikit S."/>
            <person name="Song C."/>
            <person name="Xia L."/>
            <person name="Froenicke L."/>
            <person name="Lavelle D.O."/>
            <person name="Truco M.J."/>
            <person name="Xia R."/>
            <person name="Zhu S."/>
            <person name="Xu C."/>
            <person name="Xu H."/>
            <person name="Xu X."/>
            <person name="Cox K."/>
            <person name="Korf I."/>
            <person name="Meyers B.C."/>
            <person name="Michelmore R.W."/>
        </authorList>
    </citation>
    <scope>NUCLEOTIDE SEQUENCE [LARGE SCALE GENOMIC DNA]</scope>
    <source>
        <strain evidence="3">cv. Salinas</strain>
        <tissue evidence="2">Seedlings</tissue>
    </source>
</reference>